<dbReference type="PANTHER" id="PTHR36071">
    <property type="entry name" value="DNA DOUBLE-STRAND BREAK REPAIR PROTEIN"/>
    <property type="match status" value="1"/>
</dbReference>
<protein>
    <submittedName>
        <fullName evidence="1">Uncharacterized protein</fullName>
    </submittedName>
</protein>
<evidence type="ECO:0000313" key="2">
    <source>
        <dbReference type="Proteomes" id="UP001443914"/>
    </source>
</evidence>
<name>A0AAW1HIQ7_SAPOF</name>
<dbReference type="Proteomes" id="UP001443914">
    <property type="component" value="Unassembled WGS sequence"/>
</dbReference>
<dbReference type="PANTHER" id="PTHR36071:SF1">
    <property type="entry name" value="DNA DOUBLE-STRAND BREAK REPAIR PROTEIN"/>
    <property type="match status" value="1"/>
</dbReference>
<dbReference type="AlphaFoldDB" id="A0AAW1HIQ7"/>
<dbReference type="EMBL" id="JBDFQZ010000011">
    <property type="protein sequence ID" value="KAK9676128.1"/>
    <property type="molecule type" value="Genomic_DNA"/>
</dbReference>
<keyword evidence="2" id="KW-1185">Reference proteome</keyword>
<sequence>MKILNGLEDVKFQTLGAMFRKLKGVKTKSPRLQYRPSRRPKELLIKQVRKTSLDMIQQLGESDELQEPLVKAMAVAGLSLDTVSGSQDLINEDVECILNLSAYSKQLFWESYPINQFDQDFVEAYMDEAEQSDDGDIFDDSDDDQKLKPNSMDDKFQIRFNDWGEEILLQTQGTKMLVVLFSLKQFTKFCPHSLSVNWRR</sequence>
<organism evidence="1 2">
    <name type="scientific">Saponaria officinalis</name>
    <name type="common">Common soapwort</name>
    <name type="synonym">Lychnis saponaria</name>
    <dbReference type="NCBI Taxonomy" id="3572"/>
    <lineage>
        <taxon>Eukaryota</taxon>
        <taxon>Viridiplantae</taxon>
        <taxon>Streptophyta</taxon>
        <taxon>Embryophyta</taxon>
        <taxon>Tracheophyta</taxon>
        <taxon>Spermatophyta</taxon>
        <taxon>Magnoliopsida</taxon>
        <taxon>eudicotyledons</taxon>
        <taxon>Gunneridae</taxon>
        <taxon>Pentapetalae</taxon>
        <taxon>Caryophyllales</taxon>
        <taxon>Caryophyllaceae</taxon>
        <taxon>Caryophylleae</taxon>
        <taxon>Saponaria</taxon>
    </lineage>
</organism>
<proteinExistence type="predicted"/>
<reference evidence="1" key="1">
    <citation type="submission" date="2024-03" db="EMBL/GenBank/DDBJ databases">
        <title>WGS assembly of Saponaria officinalis var. Norfolk2.</title>
        <authorList>
            <person name="Jenkins J."/>
            <person name="Shu S."/>
            <person name="Grimwood J."/>
            <person name="Barry K."/>
            <person name="Goodstein D."/>
            <person name="Schmutz J."/>
            <person name="Leebens-Mack J."/>
            <person name="Osbourn A."/>
        </authorList>
    </citation>
    <scope>NUCLEOTIDE SEQUENCE [LARGE SCALE GENOMIC DNA]</scope>
    <source>
        <strain evidence="1">JIC</strain>
    </source>
</reference>
<evidence type="ECO:0000313" key="1">
    <source>
        <dbReference type="EMBL" id="KAK9676128.1"/>
    </source>
</evidence>
<gene>
    <name evidence="1" type="ORF">RND81_11G056200</name>
</gene>
<accession>A0AAW1HIQ7</accession>
<comment type="caution">
    <text evidence="1">The sequence shown here is derived from an EMBL/GenBank/DDBJ whole genome shotgun (WGS) entry which is preliminary data.</text>
</comment>